<evidence type="ECO:0000313" key="1">
    <source>
        <dbReference type="EMBL" id="MBJ6123263.1"/>
    </source>
</evidence>
<protein>
    <submittedName>
        <fullName evidence="1">Uncharacterized protein</fullName>
    </submittedName>
</protein>
<organism evidence="1 2">
    <name type="scientific">Sphingomonas mollis</name>
    <dbReference type="NCBI Taxonomy" id="2795726"/>
    <lineage>
        <taxon>Bacteria</taxon>
        <taxon>Pseudomonadati</taxon>
        <taxon>Pseudomonadota</taxon>
        <taxon>Alphaproteobacteria</taxon>
        <taxon>Sphingomonadales</taxon>
        <taxon>Sphingomonadaceae</taxon>
        <taxon>Sphingomonas</taxon>
    </lineage>
</organism>
<name>A0ABS0XTB0_9SPHN</name>
<accession>A0ABS0XTB0</accession>
<evidence type="ECO:0000313" key="2">
    <source>
        <dbReference type="Proteomes" id="UP000640426"/>
    </source>
</evidence>
<keyword evidence="2" id="KW-1185">Reference proteome</keyword>
<comment type="caution">
    <text evidence="1">The sequence shown here is derived from an EMBL/GenBank/DDBJ whole genome shotgun (WGS) entry which is preliminary data.</text>
</comment>
<dbReference type="Proteomes" id="UP000640426">
    <property type="component" value="Unassembled WGS sequence"/>
</dbReference>
<sequence length="64" mass="7107">MIEDEERRWRELDASIGETLVEMNAGGGIDFGEAYEALLADLATVDDHARPYVHPSHHRLVSGS</sequence>
<dbReference type="EMBL" id="JAELXS010000010">
    <property type="protein sequence ID" value="MBJ6123263.1"/>
    <property type="molecule type" value="Genomic_DNA"/>
</dbReference>
<dbReference type="RefSeq" id="WP_199040373.1">
    <property type="nucleotide sequence ID" value="NZ_JAELXS010000010.1"/>
</dbReference>
<reference evidence="2" key="1">
    <citation type="submission" date="2020-12" db="EMBL/GenBank/DDBJ databases">
        <title>Hymenobacter sp.</title>
        <authorList>
            <person name="Kim M.K."/>
        </authorList>
    </citation>
    <scope>NUCLEOTIDE SEQUENCE [LARGE SCALE GENOMIC DNA]</scope>
    <source>
        <strain evidence="2">BT553</strain>
    </source>
</reference>
<gene>
    <name evidence="1" type="ORF">JAO74_15865</name>
</gene>
<proteinExistence type="predicted"/>